<dbReference type="EMBL" id="LN829119">
    <property type="protein sequence ID" value="CPR19782.1"/>
    <property type="molecule type" value="Genomic_DNA"/>
</dbReference>
<evidence type="ECO:0000256" key="1">
    <source>
        <dbReference type="SAM" id="SignalP"/>
    </source>
</evidence>
<dbReference type="KEGG" id="fil:BN1229_v1_2318"/>
<name>A0A0D6JGY1_9HYPH</name>
<sequence>MTHLTRFFLPPVMLAAAAVGTVPATAADLYDGGERRPYAYEDQRYREIYEYPPPRAQVRHYEEREERHYRVRSRYVSEPAPCLSPQEIERVLYEDGWHDIEDVEFEGRFMQLEARRVDTDREFDLVLDACSGNIVDAKPEDRRWARRYGSRY</sequence>
<keyword evidence="1" id="KW-0732">Signal</keyword>
<evidence type="ECO:0000313" key="3">
    <source>
        <dbReference type="Proteomes" id="UP000033187"/>
    </source>
</evidence>
<keyword evidence="3" id="KW-1185">Reference proteome</keyword>
<protein>
    <recommendedName>
        <fullName evidence="4">PepSY domain-containing protein</fullName>
    </recommendedName>
</protein>
<accession>A0A0D6JGY1</accession>
<gene>
    <name evidence="2" type="ORF">YBN1229_v1_2318</name>
</gene>
<evidence type="ECO:0008006" key="4">
    <source>
        <dbReference type="Google" id="ProtNLM"/>
    </source>
</evidence>
<reference evidence="3" key="1">
    <citation type="submission" date="2015-02" db="EMBL/GenBank/DDBJ databases">
        <authorList>
            <person name="Chooi Y.-H."/>
        </authorList>
    </citation>
    <scope>NUCLEOTIDE SEQUENCE [LARGE SCALE GENOMIC DNA]</scope>
    <source>
        <strain evidence="3">strain Y</strain>
    </source>
</reference>
<dbReference type="Proteomes" id="UP000033187">
    <property type="component" value="Chromosome 1"/>
</dbReference>
<feature type="signal peptide" evidence="1">
    <location>
        <begin position="1"/>
        <end position="26"/>
    </location>
</feature>
<organism evidence="2 3">
    <name type="scientific">Candidatus Filomicrobium marinum</name>
    <dbReference type="NCBI Taxonomy" id="1608628"/>
    <lineage>
        <taxon>Bacteria</taxon>
        <taxon>Pseudomonadati</taxon>
        <taxon>Pseudomonadota</taxon>
        <taxon>Alphaproteobacteria</taxon>
        <taxon>Hyphomicrobiales</taxon>
        <taxon>Hyphomicrobiaceae</taxon>
        <taxon>Filomicrobium</taxon>
    </lineage>
</organism>
<feature type="chain" id="PRO_5002306257" description="PepSY domain-containing protein" evidence="1">
    <location>
        <begin position="27"/>
        <end position="152"/>
    </location>
</feature>
<dbReference type="KEGG" id="fiy:BN1229_v1_2318"/>
<dbReference type="RefSeq" id="WP_046478280.1">
    <property type="nucleotide sequence ID" value="NZ_LN829118.1"/>
</dbReference>
<proteinExistence type="predicted"/>
<dbReference type="AlphaFoldDB" id="A0A0D6JGY1"/>
<evidence type="ECO:0000313" key="2">
    <source>
        <dbReference type="EMBL" id="CPR19782.1"/>
    </source>
</evidence>